<dbReference type="Proteomes" id="UP000601435">
    <property type="component" value="Unassembled WGS sequence"/>
</dbReference>
<name>A0A813A980_9DINO</name>
<dbReference type="Pfam" id="PF12294">
    <property type="entry name" value="DUF3626"/>
    <property type="match status" value="1"/>
</dbReference>
<keyword evidence="4" id="KW-1185">Reference proteome</keyword>
<dbReference type="Pfam" id="PF13499">
    <property type="entry name" value="EF-hand_7"/>
    <property type="match status" value="1"/>
</dbReference>
<feature type="domain" description="EF-hand" evidence="2">
    <location>
        <begin position="98"/>
        <end position="133"/>
    </location>
</feature>
<keyword evidence="1" id="KW-0106">Calcium</keyword>
<evidence type="ECO:0000256" key="1">
    <source>
        <dbReference type="ARBA" id="ARBA00022837"/>
    </source>
</evidence>
<dbReference type="PROSITE" id="PS00018">
    <property type="entry name" value="EF_HAND_1"/>
    <property type="match status" value="2"/>
</dbReference>
<reference evidence="3" key="1">
    <citation type="submission" date="2021-02" db="EMBL/GenBank/DDBJ databases">
        <authorList>
            <person name="Dougan E. K."/>
            <person name="Rhodes N."/>
            <person name="Thang M."/>
            <person name="Chan C."/>
        </authorList>
    </citation>
    <scope>NUCLEOTIDE SEQUENCE</scope>
</reference>
<dbReference type="InterPro" id="IPR018247">
    <property type="entry name" value="EF_Hand_1_Ca_BS"/>
</dbReference>
<dbReference type="InterPro" id="IPR002048">
    <property type="entry name" value="EF_hand_dom"/>
</dbReference>
<proteinExistence type="predicted"/>
<dbReference type="SMART" id="SM00054">
    <property type="entry name" value="EFh"/>
    <property type="match status" value="2"/>
</dbReference>
<dbReference type="CDD" id="cd00051">
    <property type="entry name" value="EFh"/>
    <property type="match status" value="1"/>
</dbReference>
<dbReference type="SUPFAM" id="SSF47473">
    <property type="entry name" value="EF-hand"/>
    <property type="match status" value="1"/>
</dbReference>
<dbReference type="OrthoDB" id="5982664at2759"/>
<comment type="caution">
    <text evidence="3">The sequence shown here is derived from an EMBL/GenBank/DDBJ whole genome shotgun (WGS) entry which is preliminary data.</text>
</comment>
<dbReference type="InterPro" id="IPR011992">
    <property type="entry name" value="EF-hand-dom_pair"/>
</dbReference>
<dbReference type="PROSITE" id="PS50222">
    <property type="entry name" value="EF_HAND_2"/>
    <property type="match status" value="2"/>
</dbReference>
<feature type="domain" description="EF-hand" evidence="2">
    <location>
        <begin position="134"/>
        <end position="169"/>
    </location>
</feature>
<dbReference type="GO" id="GO:0005509">
    <property type="term" value="F:calcium ion binding"/>
    <property type="evidence" value="ECO:0007669"/>
    <property type="project" value="InterPro"/>
</dbReference>
<dbReference type="Gene3D" id="1.10.238.10">
    <property type="entry name" value="EF-hand"/>
    <property type="match status" value="1"/>
</dbReference>
<gene>
    <name evidence="3" type="primary">cal-1</name>
    <name evidence="3" type="ORF">SNEC2469_LOCUS26847</name>
</gene>
<evidence type="ECO:0000259" key="2">
    <source>
        <dbReference type="PROSITE" id="PS50222"/>
    </source>
</evidence>
<protein>
    <submittedName>
        <fullName evidence="3">Cal-1 protein</fullName>
    </submittedName>
</protein>
<dbReference type="EMBL" id="CAJNJA010055486">
    <property type="protein sequence ID" value="CAE7855686.1"/>
    <property type="molecule type" value="Genomic_DNA"/>
</dbReference>
<dbReference type="AlphaFoldDB" id="A0A813A980"/>
<dbReference type="InterPro" id="IPR022074">
    <property type="entry name" value="DUF3626"/>
</dbReference>
<evidence type="ECO:0000313" key="4">
    <source>
        <dbReference type="Proteomes" id="UP000601435"/>
    </source>
</evidence>
<sequence>MFSLRQVFSLCICNDTAAEVSEEVRFKSGQGDFSTVNVSPQCAVHKEQLDELFRSKPYLKSKEHELAFFIDELCKAIENGNTDEAQNCLDILQMKLDLEEKQISAAFKKFDHSGDGVLAKNEVKFMLDYLGFPDTQEDVDKLMNKVDTSRDGTIQFDEFLRYVGKVGGTGKLFEIRRQQIQERGGFKGSISDPDNLRVALQECGINPEAQAHWRLTASESELDSAAQLRPCQQAAIRHIRNLAQENHERALPELQKRVLNLGYTDTELFMALSWVRELAPLIVHINLDKVGQFFMKDTHYRNQFETKTSGGLLKTSAREKWERGLFGTAYDGARPAERPKYGVQNIWNDPRGVVGARQYGDSYIVLKDIRLRCTLSPQDSANLPARRLAVLDYYAHVLLEYSDKELKETIRVAEKGDEKVGDSEKVVEKWGMYKEAQLHGEIDLRKHVDRLVANERHRKQADWVESICKKNGWTLTWMDEMRTHLEDRQSGVELDAKQWEAKLKKLGSASSAKP</sequence>
<organism evidence="3 4">
    <name type="scientific">Symbiodinium necroappetens</name>
    <dbReference type="NCBI Taxonomy" id="1628268"/>
    <lineage>
        <taxon>Eukaryota</taxon>
        <taxon>Sar</taxon>
        <taxon>Alveolata</taxon>
        <taxon>Dinophyceae</taxon>
        <taxon>Suessiales</taxon>
        <taxon>Symbiodiniaceae</taxon>
        <taxon>Symbiodinium</taxon>
    </lineage>
</organism>
<evidence type="ECO:0000313" key="3">
    <source>
        <dbReference type="EMBL" id="CAE7855686.1"/>
    </source>
</evidence>
<accession>A0A813A980</accession>